<protein>
    <recommendedName>
        <fullName evidence="6">L domain-like protein</fullName>
    </recommendedName>
</protein>
<dbReference type="InterPro" id="IPR003591">
    <property type="entry name" value="Leu-rich_rpt_typical-subtyp"/>
</dbReference>
<proteinExistence type="predicted"/>
<keyword evidence="5" id="KW-1185">Reference proteome</keyword>
<feature type="region of interest" description="Disordered" evidence="3">
    <location>
        <begin position="238"/>
        <end position="276"/>
    </location>
</feature>
<feature type="compositionally biased region" description="Polar residues" evidence="3">
    <location>
        <begin position="252"/>
        <end position="276"/>
    </location>
</feature>
<organism evidence="4 5">
    <name type="scientific">Cutaneotrichosporon oleaginosum</name>
    <dbReference type="NCBI Taxonomy" id="879819"/>
    <lineage>
        <taxon>Eukaryota</taxon>
        <taxon>Fungi</taxon>
        <taxon>Dikarya</taxon>
        <taxon>Basidiomycota</taxon>
        <taxon>Agaricomycotina</taxon>
        <taxon>Tremellomycetes</taxon>
        <taxon>Trichosporonales</taxon>
        <taxon>Trichosporonaceae</taxon>
        <taxon>Cutaneotrichosporon</taxon>
    </lineage>
</organism>
<evidence type="ECO:0000313" key="5">
    <source>
        <dbReference type="Proteomes" id="UP000053611"/>
    </source>
</evidence>
<keyword evidence="2" id="KW-0677">Repeat</keyword>
<dbReference type="STRING" id="879819.A0A0J0XR01"/>
<dbReference type="AlphaFoldDB" id="A0A0J0XR01"/>
<dbReference type="Pfam" id="PF12799">
    <property type="entry name" value="LRR_4"/>
    <property type="match status" value="1"/>
</dbReference>
<reference evidence="4 5" key="1">
    <citation type="submission" date="2015-03" db="EMBL/GenBank/DDBJ databases">
        <title>Genomics and transcriptomics of the oil-accumulating basidiomycete yeast T. oleaginosus allow insights into substrate utilization and the diverse evolutionary trajectories of mating systems in fungi.</title>
        <authorList>
            <consortium name="DOE Joint Genome Institute"/>
            <person name="Kourist R."/>
            <person name="Kracht O."/>
            <person name="Bracharz F."/>
            <person name="Lipzen A."/>
            <person name="Nolan M."/>
            <person name="Ohm R."/>
            <person name="Grigoriev I."/>
            <person name="Sun S."/>
            <person name="Heitman J."/>
            <person name="Bruck T."/>
            <person name="Nowrousian M."/>
        </authorList>
    </citation>
    <scope>NUCLEOTIDE SEQUENCE [LARGE SCALE GENOMIC DNA]</scope>
    <source>
        <strain evidence="4 5">IBC0246</strain>
    </source>
</reference>
<dbReference type="GO" id="GO:0005737">
    <property type="term" value="C:cytoplasm"/>
    <property type="evidence" value="ECO:0007669"/>
    <property type="project" value="TreeGrafter"/>
</dbReference>
<feature type="compositionally biased region" description="Polar residues" evidence="3">
    <location>
        <begin position="178"/>
        <end position="190"/>
    </location>
</feature>
<evidence type="ECO:0000256" key="2">
    <source>
        <dbReference type="ARBA" id="ARBA00022737"/>
    </source>
</evidence>
<dbReference type="PANTHER" id="PTHR48051">
    <property type="match status" value="1"/>
</dbReference>
<feature type="region of interest" description="Disordered" evidence="3">
    <location>
        <begin position="457"/>
        <end position="491"/>
    </location>
</feature>
<sequence>MEIGHALFVITGFQQPTGSSLPLVRSRGASPSCATMGLVDPFSAASKPMPDWDTIPSRPLPFAATLHALDLNAPCIPRLPRPLRSDYEELPKVFPSPPYRHGQHGSQTASLALRHDGPSSPSWRLPRGKPGSDEWMESMVANCVDNAKCDLDLSGCGLETISTNIRDLRDLVTLAVKSPSQCPSPASSWAAQLPRAETSDQHPRQRLRGGERQLARTQSAPASAAFFARVNEAYSDLSGSPRGSLLPAPQIEQVSHPSVSTGRRFTRSKTGTASVTRTQPAVGVSLGGNRLISLPTALFEIRNLTFLSLRNNQLRALPAAIGDLVHLKELNISNNLIDCLPSTIIDLEHLEVFSCDPNPWLPQPSAHNQEELQVRRTLGPLQRFQESSVPRLAALCMIVLLSPRLPSNLPPFMSFDWDAHRINGKHPLLDVEGLQREILPAFSLTELRRILQAVKSGCDSGTDPRRASRRTAFDRFPASHGVPPPDDASTNMYYYPCPSPRHLEYDEDSREEPLPRRVFLHPAEERIEWRTVAGVKGLPIRWLGCSPGCLTFLEEEEEEDWPLEGCEGESAWE</sequence>
<dbReference type="Gene3D" id="3.80.10.10">
    <property type="entry name" value="Ribonuclease Inhibitor"/>
    <property type="match status" value="1"/>
</dbReference>
<dbReference type="SUPFAM" id="SSF52058">
    <property type="entry name" value="L domain-like"/>
    <property type="match status" value="1"/>
</dbReference>
<dbReference type="PANTHER" id="PTHR48051:SF42">
    <property type="entry name" value="LEUCINE-RICH REPEAT-CONTAINING PROTEIN 18-LIKE"/>
    <property type="match status" value="1"/>
</dbReference>
<name>A0A0J0XR01_9TREE</name>
<feature type="compositionally biased region" description="Basic and acidic residues" evidence="3">
    <location>
        <begin position="197"/>
        <end position="214"/>
    </location>
</feature>
<evidence type="ECO:0000256" key="1">
    <source>
        <dbReference type="ARBA" id="ARBA00022614"/>
    </source>
</evidence>
<dbReference type="Proteomes" id="UP000053611">
    <property type="component" value="Unassembled WGS sequence"/>
</dbReference>
<evidence type="ECO:0000313" key="4">
    <source>
        <dbReference type="EMBL" id="KLT43523.1"/>
    </source>
</evidence>
<dbReference type="RefSeq" id="XP_018280014.1">
    <property type="nucleotide sequence ID" value="XM_018427213.1"/>
</dbReference>
<gene>
    <name evidence="4" type="ORF">CC85DRAFT_49026</name>
</gene>
<accession>A0A0J0XR01</accession>
<dbReference type="GeneID" id="28987816"/>
<dbReference type="InterPro" id="IPR025875">
    <property type="entry name" value="Leu-rich_rpt_4"/>
</dbReference>
<feature type="region of interest" description="Disordered" evidence="3">
    <location>
        <begin position="178"/>
        <end position="219"/>
    </location>
</feature>
<evidence type="ECO:0008006" key="6">
    <source>
        <dbReference type="Google" id="ProtNLM"/>
    </source>
</evidence>
<keyword evidence="1" id="KW-0433">Leucine-rich repeat</keyword>
<dbReference type="InterPro" id="IPR032675">
    <property type="entry name" value="LRR_dom_sf"/>
</dbReference>
<dbReference type="OrthoDB" id="660555at2759"/>
<dbReference type="SMART" id="SM00369">
    <property type="entry name" value="LRR_TYP"/>
    <property type="match status" value="2"/>
</dbReference>
<evidence type="ECO:0000256" key="3">
    <source>
        <dbReference type="SAM" id="MobiDB-lite"/>
    </source>
</evidence>
<feature type="region of interest" description="Disordered" evidence="3">
    <location>
        <begin position="95"/>
        <end position="131"/>
    </location>
</feature>
<dbReference type="EMBL" id="KQ087194">
    <property type="protein sequence ID" value="KLT43523.1"/>
    <property type="molecule type" value="Genomic_DNA"/>
</dbReference>
<dbReference type="InterPro" id="IPR050216">
    <property type="entry name" value="LRR_domain-containing"/>
</dbReference>